<reference evidence="2 3" key="1">
    <citation type="submission" date="2015-07" db="EMBL/GenBank/DDBJ databases">
        <title>The genome of Melipona quadrifasciata.</title>
        <authorList>
            <person name="Pan H."/>
            <person name="Kapheim K."/>
        </authorList>
    </citation>
    <scope>NUCLEOTIDE SEQUENCE [LARGE SCALE GENOMIC DNA]</scope>
    <source>
        <strain evidence="2">0111107301</strain>
        <tissue evidence="2">Whole body</tissue>
    </source>
</reference>
<dbReference type="AlphaFoldDB" id="A0A0M9A477"/>
<evidence type="ECO:0000313" key="3">
    <source>
        <dbReference type="Proteomes" id="UP000053105"/>
    </source>
</evidence>
<gene>
    <name evidence="2" type="ORF">WN51_12263</name>
</gene>
<organism evidence="2 3">
    <name type="scientific">Melipona quadrifasciata</name>
    <dbReference type="NCBI Taxonomy" id="166423"/>
    <lineage>
        <taxon>Eukaryota</taxon>
        <taxon>Metazoa</taxon>
        <taxon>Ecdysozoa</taxon>
        <taxon>Arthropoda</taxon>
        <taxon>Hexapoda</taxon>
        <taxon>Insecta</taxon>
        <taxon>Pterygota</taxon>
        <taxon>Neoptera</taxon>
        <taxon>Endopterygota</taxon>
        <taxon>Hymenoptera</taxon>
        <taxon>Apocrita</taxon>
        <taxon>Aculeata</taxon>
        <taxon>Apoidea</taxon>
        <taxon>Anthophila</taxon>
        <taxon>Apidae</taxon>
        <taxon>Melipona</taxon>
    </lineage>
</organism>
<name>A0A0M9A477_9HYME</name>
<feature type="region of interest" description="Disordered" evidence="1">
    <location>
        <begin position="1"/>
        <end position="26"/>
    </location>
</feature>
<accession>A0A0M9A477</accession>
<proteinExistence type="predicted"/>
<sequence>MSTRVVLGTNGANTRRSAAGGERGLEEGRGNHVVARSIAMNRGALGTFESELIHVLRDRLWFDENICCEGVQRVEGQGLERAGSRREGDDFKPECVLHGATGDANEIVSIVFPR</sequence>
<dbReference type="EMBL" id="KQ435762">
    <property type="protein sequence ID" value="KOX75519.1"/>
    <property type="molecule type" value="Genomic_DNA"/>
</dbReference>
<evidence type="ECO:0000313" key="2">
    <source>
        <dbReference type="EMBL" id="KOX75519.1"/>
    </source>
</evidence>
<protein>
    <submittedName>
        <fullName evidence="2">Uncharacterized protein</fullName>
    </submittedName>
</protein>
<evidence type="ECO:0000256" key="1">
    <source>
        <dbReference type="SAM" id="MobiDB-lite"/>
    </source>
</evidence>
<keyword evidence="3" id="KW-1185">Reference proteome</keyword>
<dbReference type="Proteomes" id="UP000053105">
    <property type="component" value="Unassembled WGS sequence"/>
</dbReference>